<evidence type="ECO:0000313" key="2">
    <source>
        <dbReference type="EMBL" id="PZR00635.1"/>
    </source>
</evidence>
<keyword evidence="1" id="KW-1133">Transmembrane helix</keyword>
<sequence length="160" mass="16928">MNADDWANFFVAQVGASAALLGLLFVGLSLNLDKILSIGSLPDRAAIGMGLLFTILFMGSLMLVPGQSQRLLGAEVLVVGLVLLLCGGRLELRGLRTGSHRALFMGNAMMFVIAALPYVVGGAFLFIGNSVGFYMIAAAVLLSLMKAVLDAWVLLVEINR</sequence>
<feature type="transmembrane region" description="Helical" evidence="1">
    <location>
        <begin position="71"/>
        <end position="90"/>
    </location>
</feature>
<comment type="caution">
    <text evidence="2">The sequence shown here is derived from an EMBL/GenBank/DDBJ whole genome shotgun (WGS) entry which is preliminary data.</text>
</comment>
<evidence type="ECO:0000313" key="3">
    <source>
        <dbReference type="Proteomes" id="UP000248975"/>
    </source>
</evidence>
<dbReference type="AlphaFoldDB" id="A0A2W5SLZ4"/>
<protein>
    <recommendedName>
        <fullName evidence="4">Modulator of FtsH protease</fullName>
    </recommendedName>
</protein>
<feature type="transmembrane region" description="Helical" evidence="1">
    <location>
        <begin position="44"/>
        <end position="65"/>
    </location>
</feature>
<proteinExistence type="predicted"/>
<dbReference type="Proteomes" id="UP000248975">
    <property type="component" value="Unassembled WGS sequence"/>
</dbReference>
<name>A0A2W5SLZ4_CERSP</name>
<accession>A0A2W5SLZ4</accession>
<evidence type="ECO:0000256" key="1">
    <source>
        <dbReference type="SAM" id="Phobius"/>
    </source>
</evidence>
<feature type="transmembrane region" description="Helical" evidence="1">
    <location>
        <begin position="6"/>
        <end position="32"/>
    </location>
</feature>
<feature type="transmembrane region" description="Helical" evidence="1">
    <location>
        <begin position="102"/>
        <end position="127"/>
    </location>
</feature>
<organism evidence="2 3">
    <name type="scientific">Cereibacter sphaeroides</name>
    <name type="common">Rhodobacter sphaeroides</name>
    <dbReference type="NCBI Taxonomy" id="1063"/>
    <lineage>
        <taxon>Bacteria</taxon>
        <taxon>Pseudomonadati</taxon>
        <taxon>Pseudomonadota</taxon>
        <taxon>Alphaproteobacteria</taxon>
        <taxon>Rhodobacterales</taxon>
        <taxon>Paracoccaceae</taxon>
        <taxon>Cereibacter</taxon>
    </lineage>
</organism>
<keyword evidence="1" id="KW-0472">Membrane</keyword>
<keyword evidence="1" id="KW-0812">Transmembrane</keyword>
<dbReference type="EMBL" id="QFQS01000001">
    <property type="protein sequence ID" value="PZR00635.1"/>
    <property type="molecule type" value="Genomic_DNA"/>
</dbReference>
<reference evidence="2 3" key="1">
    <citation type="submission" date="2017-08" db="EMBL/GenBank/DDBJ databases">
        <title>Infants hospitalized years apart are colonized by the same room-sourced microbial strains.</title>
        <authorList>
            <person name="Brooks B."/>
            <person name="Olm M.R."/>
            <person name="Firek B.A."/>
            <person name="Baker R."/>
            <person name="Thomas B.C."/>
            <person name="Morowitz M.J."/>
            <person name="Banfield J.F."/>
        </authorList>
    </citation>
    <scope>NUCLEOTIDE SEQUENCE [LARGE SCALE GENOMIC DNA]</scope>
    <source>
        <strain evidence="2">S2_003_000_R2_11</strain>
    </source>
</reference>
<feature type="transmembrane region" description="Helical" evidence="1">
    <location>
        <begin position="133"/>
        <end position="155"/>
    </location>
</feature>
<gene>
    <name evidence="2" type="ORF">DI533_08855</name>
</gene>
<evidence type="ECO:0008006" key="4">
    <source>
        <dbReference type="Google" id="ProtNLM"/>
    </source>
</evidence>